<dbReference type="Pfam" id="PF13385">
    <property type="entry name" value="Laminin_G_3"/>
    <property type="match status" value="1"/>
</dbReference>
<dbReference type="InterPro" id="IPR013320">
    <property type="entry name" value="ConA-like_dom_sf"/>
</dbReference>
<evidence type="ECO:0000313" key="7">
    <source>
        <dbReference type="Proteomes" id="UP001596435"/>
    </source>
</evidence>
<protein>
    <submittedName>
        <fullName evidence="6">LamG domain-containing protein</fullName>
    </submittedName>
</protein>
<evidence type="ECO:0000256" key="2">
    <source>
        <dbReference type="ARBA" id="ARBA00023157"/>
    </source>
</evidence>
<dbReference type="SMART" id="SM00560">
    <property type="entry name" value="LamGL"/>
    <property type="match status" value="1"/>
</dbReference>
<evidence type="ECO:0000256" key="1">
    <source>
        <dbReference type="ARBA" id="ARBA00022729"/>
    </source>
</evidence>
<name>A0ABW2FM84_9ACTN</name>
<dbReference type="SUPFAM" id="SSF49899">
    <property type="entry name" value="Concanavalin A-like lectins/glucanases"/>
    <property type="match status" value="1"/>
</dbReference>
<feature type="domain" description="LamG-like jellyroll fold" evidence="5">
    <location>
        <begin position="133"/>
        <end position="277"/>
    </location>
</feature>
<proteinExistence type="predicted"/>
<dbReference type="InterPro" id="IPR006558">
    <property type="entry name" value="LamG-like"/>
</dbReference>
<organism evidence="6 7">
    <name type="scientific">Kitasatospora paranensis</name>
    <dbReference type="NCBI Taxonomy" id="258053"/>
    <lineage>
        <taxon>Bacteria</taxon>
        <taxon>Bacillati</taxon>
        <taxon>Actinomycetota</taxon>
        <taxon>Actinomycetes</taxon>
        <taxon>Kitasatosporales</taxon>
        <taxon>Streptomycetaceae</taxon>
        <taxon>Kitasatospora</taxon>
    </lineage>
</organism>
<keyword evidence="7" id="KW-1185">Reference proteome</keyword>
<dbReference type="Gene3D" id="2.60.120.200">
    <property type="match status" value="1"/>
</dbReference>
<keyword evidence="2" id="KW-1015">Disulfide bond</keyword>
<sequence>MPDWEALAERHEARSRKRKLMWTGGIVLAAVVLGGAVGTVVVGGMHHGPTPGPTASGSSAASPRPSGSGASAAANSPTVAGQPELLADRSGQSNIAMGPDAQLSEVQGGWALRLRSNGNSFAQSANQVVDVTKSFSISAWVYNEAPGGSRSAISEGDGVSYSFDLARDDANGKQAWVFRVQTKDGGADGTVVTATAPTTLATVGQWALLTGVYDADQKAVTLYVNGASAATEKVGGGIWAGPGPLQLGRSRHHGIWGGSWAGVIGRILVWDKALNPTQVASLKGGGTGLSAKPSGSWLVGG</sequence>
<dbReference type="EMBL" id="JBHTAJ010000003">
    <property type="protein sequence ID" value="MFC7178340.1"/>
    <property type="molecule type" value="Genomic_DNA"/>
</dbReference>
<feature type="region of interest" description="Disordered" evidence="3">
    <location>
        <begin position="48"/>
        <end position="78"/>
    </location>
</feature>
<evidence type="ECO:0000256" key="4">
    <source>
        <dbReference type="SAM" id="Phobius"/>
    </source>
</evidence>
<keyword evidence="1" id="KW-0732">Signal</keyword>
<evidence type="ECO:0000256" key="3">
    <source>
        <dbReference type="SAM" id="MobiDB-lite"/>
    </source>
</evidence>
<gene>
    <name evidence="6" type="ORF">ACFQMG_02040</name>
</gene>
<evidence type="ECO:0000313" key="6">
    <source>
        <dbReference type="EMBL" id="MFC7178340.1"/>
    </source>
</evidence>
<comment type="caution">
    <text evidence="6">The sequence shown here is derived from an EMBL/GenBank/DDBJ whole genome shotgun (WGS) entry which is preliminary data.</text>
</comment>
<keyword evidence="4" id="KW-1133">Transmembrane helix</keyword>
<dbReference type="Proteomes" id="UP001596435">
    <property type="component" value="Unassembled WGS sequence"/>
</dbReference>
<reference evidence="7" key="1">
    <citation type="journal article" date="2019" name="Int. J. Syst. Evol. Microbiol.">
        <title>The Global Catalogue of Microorganisms (GCM) 10K type strain sequencing project: providing services to taxonomists for standard genome sequencing and annotation.</title>
        <authorList>
            <consortium name="The Broad Institute Genomics Platform"/>
            <consortium name="The Broad Institute Genome Sequencing Center for Infectious Disease"/>
            <person name="Wu L."/>
            <person name="Ma J."/>
        </authorList>
    </citation>
    <scope>NUCLEOTIDE SEQUENCE [LARGE SCALE GENOMIC DNA]</scope>
    <source>
        <strain evidence="7">CGMCC 1.12859</strain>
    </source>
</reference>
<keyword evidence="4" id="KW-0812">Transmembrane</keyword>
<feature type="transmembrane region" description="Helical" evidence="4">
    <location>
        <begin position="20"/>
        <end position="45"/>
    </location>
</feature>
<keyword evidence="4" id="KW-0472">Membrane</keyword>
<dbReference type="RefSeq" id="WP_380230300.1">
    <property type="nucleotide sequence ID" value="NZ_JBHSVH010000002.1"/>
</dbReference>
<evidence type="ECO:0000259" key="5">
    <source>
        <dbReference type="SMART" id="SM00560"/>
    </source>
</evidence>
<accession>A0ABW2FM84</accession>